<accession>A0ACC3YRI5</accession>
<organism evidence="1 2">
    <name type="scientific">Colletotrichum truncatum</name>
    <name type="common">Anthracnose fungus</name>
    <name type="synonym">Colletotrichum capsici</name>
    <dbReference type="NCBI Taxonomy" id="5467"/>
    <lineage>
        <taxon>Eukaryota</taxon>
        <taxon>Fungi</taxon>
        <taxon>Dikarya</taxon>
        <taxon>Ascomycota</taxon>
        <taxon>Pezizomycotina</taxon>
        <taxon>Sordariomycetes</taxon>
        <taxon>Hypocreomycetidae</taxon>
        <taxon>Glomerellales</taxon>
        <taxon>Glomerellaceae</taxon>
        <taxon>Colletotrichum</taxon>
        <taxon>Colletotrichum truncatum species complex</taxon>
    </lineage>
</organism>
<comment type="caution">
    <text evidence="1">The sequence shown here is derived from an EMBL/GenBank/DDBJ whole genome shotgun (WGS) entry which is preliminary data.</text>
</comment>
<dbReference type="Proteomes" id="UP000805649">
    <property type="component" value="Unassembled WGS sequence"/>
</dbReference>
<proteinExistence type="predicted"/>
<sequence length="684" mass="77216">MSSRRSALLRFTDALRHPRQILLRRSNGCSVCEFTGDENANITSKHSLETWTEAAKNCCFCELVVAVLNEVRRRHGIDISGGGQSQIYLCGGNPNNVGGRYYLVRDYFHHSTAHEDLSTQILFYNHFGSESPWEGLPYDEDISKTAGSKECLVLLKYWMEMCEASHESCSSEKAALLPTRVLDVSSSQPRLIIAETLSRRTGRFIALSHCWGTSQPLRTLKDNIGLHHEGIDLGTLPQTFQDAVAVTRHLGIQYIWIDSLCIVQDDALDWEREAARMGDIYGSAHLVLGASSAAGGAEGFLGRRAHHWESKVTVPSPDGSRGKCEIHCRPLLDHPMPNARAPSSRGPLETRGWTFQERVLAKRFVSFGKYELSWGCNSLWDCECGWVRTRRGTPGEDFELMLKNSISLYPKINEMPEADLYHEWRFAVASPYSFRNLTFSKDKLVALSAISRIFYEKLNDNFLAGLWEKQLPRDLSWYCHREWEELDLNKDFSVPSWSWASVKGGVSWSMATKGFRFEKTCRVIEASCTPTSAINPFGSVAGGHVTLHGKFTPATAEYHGYGSKLWKDQTRHYLLDKWPTSNFYSDVFLGTAAVKMNGEFINTAVRLLSANRNDNREETKYPVWCFMLGTYRSGQTQNAAVIILGQSVSQPGKFERVGFAELEFGYKPAEEFFQGWTDETVTIV</sequence>
<dbReference type="EMBL" id="VUJX02000007">
    <property type="protein sequence ID" value="KAL0934520.1"/>
    <property type="molecule type" value="Genomic_DNA"/>
</dbReference>
<protein>
    <submittedName>
        <fullName evidence="1">HET domain-containing protein</fullName>
    </submittedName>
</protein>
<reference evidence="1 2" key="1">
    <citation type="journal article" date="2020" name="Phytopathology">
        <title>Genome Sequence Resources of Colletotrichum truncatum, C. plurivorum, C. musicola, and C. sojae: Four Species Pathogenic to Soybean (Glycine max).</title>
        <authorList>
            <person name="Rogerio F."/>
            <person name="Boufleur T.R."/>
            <person name="Ciampi-Guillardi M."/>
            <person name="Sukno S.A."/>
            <person name="Thon M.R."/>
            <person name="Massola Junior N.S."/>
            <person name="Baroncelli R."/>
        </authorList>
    </citation>
    <scope>NUCLEOTIDE SEQUENCE [LARGE SCALE GENOMIC DNA]</scope>
    <source>
        <strain evidence="1 2">CMES1059</strain>
    </source>
</reference>
<gene>
    <name evidence="1" type="ORF">CTRU02_211319</name>
</gene>
<keyword evidence="2" id="KW-1185">Reference proteome</keyword>
<evidence type="ECO:0000313" key="2">
    <source>
        <dbReference type="Proteomes" id="UP000805649"/>
    </source>
</evidence>
<name>A0ACC3YRI5_COLTU</name>
<evidence type="ECO:0000313" key="1">
    <source>
        <dbReference type="EMBL" id="KAL0934520.1"/>
    </source>
</evidence>